<dbReference type="PANTHER" id="PTHR33164">
    <property type="entry name" value="TRANSCRIPTIONAL REGULATOR, MARR FAMILY"/>
    <property type="match status" value="1"/>
</dbReference>
<dbReference type="EMBL" id="BMLF01000002">
    <property type="protein sequence ID" value="GGM01481.1"/>
    <property type="molecule type" value="Genomic_DNA"/>
</dbReference>
<gene>
    <name evidence="2" type="ORF">GCM10011534_24180</name>
</gene>
<dbReference type="PRINTS" id="PR00598">
    <property type="entry name" value="HTHMARR"/>
</dbReference>
<dbReference type="InterPro" id="IPR036390">
    <property type="entry name" value="WH_DNA-bd_sf"/>
</dbReference>
<keyword evidence="3" id="KW-1185">Reference proteome</keyword>
<accession>A0A917SXM7</accession>
<comment type="caution">
    <text evidence="2">The sequence shown here is derived from an EMBL/GenBank/DDBJ whole genome shotgun (WGS) entry which is preliminary data.</text>
</comment>
<protein>
    <submittedName>
        <fullName evidence="2">MarR family transcriptional regulator</fullName>
    </submittedName>
</protein>
<dbReference type="PANTHER" id="PTHR33164:SF43">
    <property type="entry name" value="HTH-TYPE TRANSCRIPTIONAL REPRESSOR YETL"/>
    <property type="match status" value="1"/>
</dbReference>
<dbReference type="GO" id="GO:0003700">
    <property type="term" value="F:DNA-binding transcription factor activity"/>
    <property type="evidence" value="ECO:0007669"/>
    <property type="project" value="InterPro"/>
</dbReference>
<dbReference type="GO" id="GO:0006950">
    <property type="term" value="P:response to stress"/>
    <property type="evidence" value="ECO:0007669"/>
    <property type="project" value="TreeGrafter"/>
</dbReference>
<dbReference type="SUPFAM" id="SSF46785">
    <property type="entry name" value="Winged helix' DNA-binding domain"/>
    <property type="match status" value="1"/>
</dbReference>
<proteinExistence type="predicted"/>
<organism evidence="2 3">
    <name type="scientific">Pseudooceanicola nanhaiensis</name>
    <dbReference type="NCBI Taxonomy" id="375761"/>
    <lineage>
        <taxon>Bacteria</taxon>
        <taxon>Pseudomonadati</taxon>
        <taxon>Pseudomonadota</taxon>
        <taxon>Alphaproteobacteria</taxon>
        <taxon>Rhodobacterales</taxon>
        <taxon>Paracoccaceae</taxon>
        <taxon>Pseudooceanicola</taxon>
    </lineage>
</organism>
<dbReference type="AlphaFoldDB" id="A0A917SXM7"/>
<sequence>MAEPPVDMPAAQAGERLPDHRLRRLTGYALRLAYHRLKNEASRVLEGFGLRTRTFSALAIICDTPGLRQTQLAEVLHMERSNTVTLVDALERGGLIQRRQVPEDRRSYALRATAEGRRVCAAATAALEAQEDAALAGLSPEERRLLLGLLAKVDGG</sequence>
<dbReference type="InterPro" id="IPR039422">
    <property type="entry name" value="MarR/SlyA-like"/>
</dbReference>
<feature type="domain" description="HTH marR-type" evidence="1">
    <location>
        <begin position="23"/>
        <end position="155"/>
    </location>
</feature>
<dbReference type="InterPro" id="IPR000835">
    <property type="entry name" value="HTH_MarR-typ"/>
</dbReference>
<evidence type="ECO:0000313" key="3">
    <source>
        <dbReference type="Proteomes" id="UP000649829"/>
    </source>
</evidence>
<evidence type="ECO:0000259" key="1">
    <source>
        <dbReference type="PROSITE" id="PS50995"/>
    </source>
</evidence>
<dbReference type="SMART" id="SM00347">
    <property type="entry name" value="HTH_MARR"/>
    <property type="match status" value="1"/>
</dbReference>
<evidence type="ECO:0000313" key="2">
    <source>
        <dbReference type="EMBL" id="GGM01481.1"/>
    </source>
</evidence>
<name>A0A917SXM7_9RHOB</name>
<dbReference type="InterPro" id="IPR036388">
    <property type="entry name" value="WH-like_DNA-bd_sf"/>
</dbReference>
<dbReference type="RefSeq" id="WP_028287711.1">
    <property type="nucleotide sequence ID" value="NZ_BMLF01000002.1"/>
</dbReference>
<dbReference type="Proteomes" id="UP000649829">
    <property type="component" value="Unassembled WGS sequence"/>
</dbReference>
<reference evidence="2" key="2">
    <citation type="submission" date="2020-09" db="EMBL/GenBank/DDBJ databases">
        <authorList>
            <person name="Sun Q."/>
            <person name="Zhou Y."/>
        </authorList>
    </citation>
    <scope>NUCLEOTIDE SEQUENCE</scope>
    <source>
        <strain evidence="2">CGMCC 1.6293</strain>
    </source>
</reference>
<dbReference type="PROSITE" id="PS50995">
    <property type="entry name" value="HTH_MARR_2"/>
    <property type="match status" value="1"/>
</dbReference>
<dbReference type="Gene3D" id="1.10.10.10">
    <property type="entry name" value="Winged helix-like DNA-binding domain superfamily/Winged helix DNA-binding domain"/>
    <property type="match status" value="1"/>
</dbReference>
<dbReference type="Pfam" id="PF01047">
    <property type="entry name" value="MarR"/>
    <property type="match status" value="1"/>
</dbReference>
<reference evidence="2" key="1">
    <citation type="journal article" date="2014" name="Int. J. Syst. Evol. Microbiol.">
        <title>Complete genome sequence of Corynebacterium casei LMG S-19264T (=DSM 44701T), isolated from a smear-ripened cheese.</title>
        <authorList>
            <consortium name="US DOE Joint Genome Institute (JGI-PGF)"/>
            <person name="Walter F."/>
            <person name="Albersmeier A."/>
            <person name="Kalinowski J."/>
            <person name="Ruckert C."/>
        </authorList>
    </citation>
    <scope>NUCLEOTIDE SEQUENCE</scope>
    <source>
        <strain evidence="2">CGMCC 1.6293</strain>
    </source>
</reference>